<proteinExistence type="predicted"/>
<name>A0A562ZFH1_9BURK</name>
<reference evidence="1 2" key="1">
    <citation type="submission" date="2019-07" db="EMBL/GenBank/DDBJ databases">
        <title>Caenimonas sedimenti sp. nov., isolated from activated sludge.</title>
        <authorList>
            <person name="Xu J."/>
        </authorList>
    </citation>
    <scope>NUCLEOTIDE SEQUENCE [LARGE SCALE GENOMIC DNA]</scope>
    <source>
        <strain evidence="1 2">HX-9-20</strain>
    </source>
</reference>
<organism evidence="1 2">
    <name type="scientific">Caenimonas sedimenti</name>
    <dbReference type="NCBI Taxonomy" id="2596921"/>
    <lineage>
        <taxon>Bacteria</taxon>
        <taxon>Pseudomonadati</taxon>
        <taxon>Pseudomonadota</taxon>
        <taxon>Betaproteobacteria</taxon>
        <taxon>Burkholderiales</taxon>
        <taxon>Comamonadaceae</taxon>
        <taxon>Caenimonas</taxon>
    </lineage>
</organism>
<dbReference type="EMBL" id="VOBQ01000025">
    <property type="protein sequence ID" value="TWO66639.1"/>
    <property type="molecule type" value="Genomic_DNA"/>
</dbReference>
<dbReference type="AlphaFoldDB" id="A0A562ZFH1"/>
<dbReference type="OrthoDB" id="9878162at2"/>
<gene>
    <name evidence="1" type="ORF">FN976_26340</name>
</gene>
<dbReference type="Proteomes" id="UP000318199">
    <property type="component" value="Unassembled WGS sequence"/>
</dbReference>
<protein>
    <submittedName>
        <fullName evidence="1">Uncharacterized protein</fullName>
    </submittedName>
</protein>
<comment type="caution">
    <text evidence="1">The sequence shown here is derived from an EMBL/GenBank/DDBJ whole genome shotgun (WGS) entry which is preliminary data.</text>
</comment>
<evidence type="ECO:0000313" key="1">
    <source>
        <dbReference type="EMBL" id="TWO66639.1"/>
    </source>
</evidence>
<sequence length="215" mass="24973">MKLGRPEQFHDKFALRMRSIERSIAQYQFSAAALRKPFESTLDEHTALLLKGFGNDVNLLAAIRELLFPSRELLDAYLGRIAASTASSGTQTARDLVPFLKRLLAGDYDKMKQPIFDFLKMNASYVFHIRKFRNQIKTDPSSAEFNFNTDHFEMRMSLPVKAEDEAILPHLEIANLDEALRNRRYMSTLNLDVYFPEMLQFWRAFQSVYQESYAL</sequence>
<dbReference type="RefSeq" id="WP_145896601.1">
    <property type="nucleotide sequence ID" value="NZ_VOBQ01000025.1"/>
</dbReference>
<accession>A0A562ZFH1</accession>
<evidence type="ECO:0000313" key="2">
    <source>
        <dbReference type="Proteomes" id="UP000318199"/>
    </source>
</evidence>
<keyword evidence="2" id="KW-1185">Reference proteome</keyword>